<dbReference type="PANTHER" id="PTHR43280:SF34">
    <property type="entry name" value="ARAC-FAMILY TRANSCRIPTIONAL REGULATOR"/>
    <property type="match status" value="1"/>
</dbReference>
<evidence type="ECO:0000259" key="5">
    <source>
        <dbReference type="PROSITE" id="PS50943"/>
    </source>
</evidence>
<keyword evidence="7" id="KW-1185">Reference proteome</keyword>
<dbReference type="Pfam" id="PF10114">
    <property type="entry name" value="PocR"/>
    <property type="match status" value="1"/>
</dbReference>
<feature type="domain" description="HTH araC/xylS-type" evidence="4">
    <location>
        <begin position="309"/>
        <end position="407"/>
    </location>
</feature>
<evidence type="ECO:0000256" key="3">
    <source>
        <dbReference type="ARBA" id="ARBA00023163"/>
    </source>
</evidence>
<reference evidence="6 7" key="1">
    <citation type="submission" date="2015-04" db="EMBL/GenBank/DDBJ databases">
        <title>Draft genome sequence of bacteremic isolate Catabacter hongkongensis type strain HKU16T.</title>
        <authorList>
            <person name="Lau S.K."/>
            <person name="Teng J.L."/>
            <person name="Huang Y."/>
            <person name="Curreem S.O."/>
            <person name="Tsui S.K."/>
            <person name="Woo P.C."/>
        </authorList>
    </citation>
    <scope>NUCLEOTIDE SEQUENCE [LARGE SCALE GENOMIC DNA]</scope>
    <source>
        <strain evidence="6 7">HKU16</strain>
    </source>
</reference>
<evidence type="ECO:0000313" key="7">
    <source>
        <dbReference type="Proteomes" id="UP000034076"/>
    </source>
</evidence>
<accession>A0A0M2NF74</accession>
<dbReference type="RefSeq" id="WP_046443608.1">
    <property type="nucleotide sequence ID" value="NZ_CAUERS010000049.1"/>
</dbReference>
<dbReference type="PRINTS" id="PR00032">
    <property type="entry name" value="HTHARAC"/>
</dbReference>
<organism evidence="6 7">
    <name type="scientific">Christensenella hongkongensis</name>
    <dbReference type="NCBI Taxonomy" id="270498"/>
    <lineage>
        <taxon>Bacteria</taxon>
        <taxon>Bacillati</taxon>
        <taxon>Bacillota</taxon>
        <taxon>Clostridia</taxon>
        <taxon>Christensenellales</taxon>
        <taxon>Christensenellaceae</taxon>
        <taxon>Christensenella</taxon>
    </lineage>
</organism>
<evidence type="ECO:0000259" key="4">
    <source>
        <dbReference type="PROSITE" id="PS01124"/>
    </source>
</evidence>
<dbReference type="PROSITE" id="PS00041">
    <property type="entry name" value="HTH_ARAC_FAMILY_1"/>
    <property type="match status" value="1"/>
</dbReference>
<evidence type="ECO:0000313" key="6">
    <source>
        <dbReference type="EMBL" id="KKI50823.1"/>
    </source>
</evidence>
<dbReference type="InterPro" id="IPR018062">
    <property type="entry name" value="HTH_AraC-typ_CS"/>
</dbReference>
<dbReference type="CDD" id="cd00093">
    <property type="entry name" value="HTH_XRE"/>
    <property type="match status" value="1"/>
</dbReference>
<gene>
    <name evidence="6" type="ORF">CHK_1749</name>
</gene>
<proteinExistence type="predicted"/>
<comment type="caution">
    <text evidence="6">The sequence shown here is derived from an EMBL/GenBank/DDBJ whole genome shotgun (WGS) entry which is preliminary data.</text>
</comment>
<keyword evidence="2" id="KW-0238">DNA-binding</keyword>
<dbReference type="InterPro" id="IPR018060">
    <property type="entry name" value="HTH_AraC"/>
</dbReference>
<dbReference type="Gene3D" id="1.10.10.60">
    <property type="entry name" value="Homeodomain-like"/>
    <property type="match status" value="2"/>
</dbReference>
<dbReference type="SUPFAM" id="SSF46689">
    <property type="entry name" value="Homeodomain-like"/>
    <property type="match status" value="2"/>
</dbReference>
<dbReference type="EMBL" id="LAYJ01000101">
    <property type="protein sequence ID" value="KKI50823.1"/>
    <property type="molecule type" value="Genomic_DNA"/>
</dbReference>
<dbReference type="GO" id="GO:0003700">
    <property type="term" value="F:DNA-binding transcription factor activity"/>
    <property type="evidence" value="ECO:0007669"/>
    <property type="project" value="InterPro"/>
</dbReference>
<protein>
    <submittedName>
        <fullName evidence="6">Transcriptional regulator, AraC family</fullName>
    </submittedName>
</protein>
<dbReference type="GO" id="GO:0043565">
    <property type="term" value="F:sequence-specific DNA binding"/>
    <property type="evidence" value="ECO:0007669"/>
    <property type="project" value="InterPro"/>
</dbReference>
<dbReference type="AlphaFoldDB" id="A0A0M2NF74"/>
<dbReference type="PROSITE" id="PS01124">
    <property type="entry name" value="HTH_ARAC_FAMILY_2"/>
    <property type="match status" value="1"/>
</dbReference>
<dbReference type="PANTHER" id="PTHR43280">
    <property type="entry name" value="ARAC-FAMILY TRANSCRIPTIONAL REGULATOR"/>
    <property type="match status" value="1"/>
</dbReference>
<keyword evidence="3" id="KW-0804">Transcription</keyword>
<name>A0A0M2NF74_9FIRM</name>
<feature type="domain" description="HTH cro/C1-type" evidence="5">
    <location>
        <begin position="321"/>
        <end position="377"/>
    </location>
</feature>
<dbReference type="Proteomes" id="UP000034076">
    <property type="component" value="Unassembled WGS sequence"/>
</dbReference>
<sequence>MDKTEFSIEKSRQLIENALGIDCFIVDTKTEWTPDNGLCSECLELQKKYGIEKECAGLHAASAFQSEKWGGKYEYLCPLGLCFIASGVPVEIELRYAIMVGPFLMVNMEEFKGEDLPNMYHDKDASSLVKLARQVPYIPCHRVAYLADMINIVAKSTASSIRSGNQIRMETEDTEFMMHSLIYEHKDLKGIMETQMELEKKLLNQIKLKNREKSQKLLNEILGSIYFHSFGNLTIIKARVTELVVGLLREAISTGIGIENVFALSGDYIGEIQKFDNIRELNEWLTKVLNSIMFSVFPTGHVRLAGIVEKVKAYIGENYMKKISLNELAALAGFSVSYLSKIFKEETQKSISAYINYVRIENAKKLLTTTDISLVDLAYIVGFEEQSYFTKVFKKLEGIAPGKYRDSTARLIP</sequence>
<dbReference type="OrthoDB" id="625043at2"/>
<dbReference type="InterPro" id="IPR018771">
    <property type="entry name" value="PocR_dom"/>
</dbReference>
<dbReference type="InterPro" id="IPR020449">
    <property type="entry name" value="Tscrpt_reg_AraC-type_HTH"/>
</dbReference>
<dbReference type="STRING" id="270498.CHK_1749"/>
<dbReference type="PROSITE" id="PS50943">
    <property type="entry name" value="HTH_CROC1"/>
    <property type="match status" value="1"/>
</dbReference>
<dbReference type="InterPro" id="IPR009057">
    <property type="entry name" value="Homeodomain-like_sf"/>
</dbReference>
<evidence type="ECO:0000256" key="1">
    <source>
        <dbReference type="ARBA" id="ARBA00023015"/>
    </source>
</evidence>
<dbReference type="SMART" id="SM00342">
    <property type="entry name" value="HTH_ARAC"/>
    <property type="match status" value="1"/>
</dbReference>
<evidence type="ECO:0000256" key="2">
    <source>
        <dbReference type="ARBA" id="ARBA00023125"/>
    </source>
</evidence>
<dbReference type="Pfam" id="PF12833">
    <property type="entry name" value="HTH_18"/>
    <property type="match status" value="1"/>
</dbReference>
<keyword evidence="1" id="KW-0805">Transcription regulation</keyword>
<dbReference type="InterPro" id="IPR001387">
    <property type="entry name" value="Cro/C1-type_HTH"/>
</dbReference>